<evidence type="ECO:0000256" key="2">
    <source>
        <dbReference type="ARBA" id="ARBA00005512"/>
    </source>
</evidence>
<keyword evidence="5 7" id="KW-1133">Transmembrane helix</keyword>
<keyword evidence="6 7" id="KW-0472">Membrane</keyword>
<evidence type="ECO:0000313" key="10">
    <source>
        <dbReference type="EMBL" id="GGK71971.1"/>
    </source>
</evidence>
<keyword evidence="11" id="KW-1185">Reference proteome</keyword>
<evidence type="ECO:0000256" key="1">
    <source>
        <dbReference type="ARBA" id="ARBA00004477"/>
    </source>
</evidence>
<reference evidence="11" key="1">
    <citation type="journal article" date="2019" name="Int. J. Syst. Evol. Microbiol.">
        <title>The Global Catalogue of Microorganisms (GCM) 10K type strain sequencing project: providing services to taxonomists for standard genome sequencing and annotation.</title>
        <authorList>
            <consortium name="The Broad Institute Genomics Platform"/>
            <consortium name="The Broad Institute Genome Sequencing Center for Infectious Disease"/>
            <person name="Wu L."/>
            <person name="Ma J."/>
        </authorList>
    </citation>
    <scope>NUCLEOTIDE SEQUENCE [LARGE SCALE GENOMIC DNA]</scope>
    <source>
        <strain evidence="11">CGMCC 1.5362</strain>
    </source>
</reference>
<gene>
    <name evidence="10" type="ORF">GCM10011509_20730</name>
</gene>
<feature type="transmembrane region" description="Helical" evidence="7">
    <location>
        <begin position="142"/>
        <end position="168"/>
    </location>
</feature>
<dbReference type="Proteomes" id="UP000662111">
    <property type="component" value="Unassembled WGS sequence"/>
</dbReference>
<comment type="subcellular location">
    <subcellularLocation>
        <location evidence="1">Endoplasmic reticulum membrane</location>
        <topology evidence="1">Multi-pass membrane protein</topology>
    </subcellularLocation>
</comment>
<evidence type="ECO:0000259" key="9">
    <source>
        <dbReference type="Pfam" id="PF25179"/>
    </source>
</evidence>
<feature type="domain" description="Lipase maturation factor 1/2 N-terminal" evidence="8">
    <location>
        <begin position="136"/>
        <end position="287"/>
    </location>
</feature>
<feature type="transmembrane region" description="Helical" evidence="7">
    <location>
        <begin position="110"/>
        <end position="130"/>
    </location>
</feature>
<feature type="transmembrane region" description="Helical" evidence="7">
    <location>
        <begin position="85"/>
        <end position="104"/>
    </location>
</feature>
<dbReference type="InterPro" id="IPR057434">
    <property type="entry name" value="LMF1/2_N"/>
</dbReference>
<evidence type="ECO:0000259" key="8">
    <source>
        <dbReference type="Pfam" id="PF06762"/>
    </source>
</evidence>
<comment type="caution">
    <text evidence="10">The sequence shown here is derived from an EMBL/GenBank/DDBJ whole genome shotgun (WGS) entry which is preliminary data.</text>
</comment>
<protein>
    <submittedName>
        <fullName evidence="10">Membrane protein</fullName>
    </submittedName>
</protein>
<sequence length="495" mass="55501">MRRAEGGGAAYRRGMEWFVAEDGWLGRAVFLHALAALYVVAFVAAARQGPALIGTRGLTPVPDHLRRVGFRQAPSVFHRWWSDRFFLAVCWTGAGLAALTLAGVTARLPLVASTAVWLALWALYLSVVNVGQLWWSFGWESLLCEVGFLAVFLGNAAVAPPLLVLLLLRWVLFRLELGAGLIKMRGDPCWRDLTCLHHHHETQPMPGPLSWFFHHLPGPLHRVEVAANHVTQLVVPFGLFLPQPVAGVCAGIMLVTQLWLVASGNFAWLNWLAVVLAASVLPDAFWAWLLPRPVQDWLVPAQAGATPYPWAGAVLLVTALVLVLSWRPVLNLVSPGQAMNASFEPLRLVNTYGAFGSVTKVRHEIVVEGLDEDGVWREYGFRGKPGPPGRWPRQYAPYHLRLDWMMWFAALSRRYARPWFPRLLRRLLEADPATLRLLAVDPFDGRRPEAVRALLYRYRYTTWAELRATRACWHRDLVGEFAHPVTLATAEADWA</sequence>
<feature type="domain" description="Lipase maturation factor 1/2 C-terminal" evidence="9">
    <location>
        <begin position="348"/>
        <end position="481"/>
    </location>
</feature>
<evidence type="ECO:0000256" key="7">
    <source>
        <dbReference type="SAM" id="Phobius"/>
    </source>
</evidence>
<keyword evidence="4" id="KW-0256">Endoplasmic reticulum</keyword>
<evidence type="ECO:0000256" key="4">
    <source>
        <dbReference type="ARBA" id="ARBA00022824"/>
    </source>
</evidence>
<feature type="transmembrane region" description="Helical" evidence="7">
    <location>
        <begin position="24"/>
        <end position="46"/>
    </location>
</feature>
<organism evidence="10 11">
    <name type="scientific">Ornithinimicrobium pekingense</name>
    <dbReference type="NCBI Taxonomy" id="384677"/>
    <lineage>
        <taxon>Bacteria</taxon>
        <taxon>Bacillati</taxon>
        <taxon>Actinomycetota</taxon>
        <taxon>Actinomycetes</taxon>
        <taxon>Micrococcales</taxon>
        <taxon>Ornithinimicrobiaceae</taxon>
        <taxon>Ornithinimicrobium</taxon>
    </lineage>
</organism>
<feature type="transmembrane region" description="Helical" evidence="7">
    <location>
        <begin position="268"/>
        <end position="288"/>
    </location>
</feature>
<dbReference type="Pfam" id="PF25179">
    <property type="entry name" value="LMF1_C"/>
    <property type="match status" value="1"/>
</dbReference>
<evidence type="ECO:0000313" key="11">
    <source>
        <dbReference type="Proteomes" id="UP000662111"/>
    </source>
</evidence>
<proteinExistence type="inferred from homology"/>
<dbReference type="Pfam" id="PF06762">
    <property type="entry name" value="LMF1"/>
    <property type="match status" value="1"/>
</dbReference>
<keyword evidence="3 7" id="KW-0812">Transmembrane</keyword>
<evidence type="ECO:0000256" key="6">
    <source>
        <dbReference type="ARBA" id="ARBA00023136"/>
    </source>
</evidence>
<comment type="similarity">
    <text evidence="2">Belongs to the lipase maturation factor family.</text>
</comment>
<dbReference type="InterPro" id="IPR009613">
    <property type="entry name" value="LMF"/>
</dbReference>
<dbReference type="EMBL" id="BMLB01000004">
    <property type="protein sequence ID" value="GGK71971.1"/>
    <property type="molecule type" value="Genomic_DNA"/>
</dbReference>
<dbReference type="PANTHER" id="PTHR14463">
    <property type="entry name" value="LIPASE MATURATION FACTOR"/>
    <property type="match status" value="1"/>
</dbReference>
<evidence type="ECO:0000256" key="3">
    <source>
        <dbReference type="ARBA" id="ARBA00022692"/>
    </source>
</evidence>
<feature type="transmembrane region" description="Helical" evidence="7">
    <location>
        <begin position="240"/>
        <end position="261"/>
    </location>
</feature>
<name>A0ABQ2FBR8_9MICO</name>
<accession>A0ABQ2FBR8</accession>
<evidence type="ECO:0000256" key="5">
    <source>
        <dbReference type="ARBA" id="ARBA00022989"/>
    </source>
</evidence>
<dbReference type="InterPro" id="IPR057433">
    <property type="entry name" value="LMF1/2_C"/>
</dbReference>
<dbReference type="PANTHER" id="PTHR14463:SF10">
    <property type="entry name" value="LIPASE MATURATION FACTOR 1"/>
    <property type="match status" value="1"/>
</dbReference>
<feature type="transmembrane region" description="Helical" evidence="7">
    <location>
        <begin position="308"/>
        <end position="326"/>
    </location>
</feature>